<sequence length="235" mass="24412">MPADEFGDEVGVGNLRAGHLHAVAHPLAERPFGLTPVDDGALQEDGSLGQCCLHRAAQIDVEAGRFVEIWTGLLGREDRATYDHHVVESCSHERDGDLGGHLRGDARPRRQFVAGQAQADDGGADGAAHGPDHLASEESAILTPLIAALVSESGQELTHQAVLSGIDLDPVAPAVDGELGSAGEPGDDRSDVVGLHPFGHLARVHLWYPAGSPQLALVVCAAALTTGVVDAGDHQ</sequence>
<accession>A0A6J7C6B3</accession>
<name>A0A6J7C6B3_9ZZZZ</name>
<evidence type="ECO:0000313" key="1">
    <source>
        <dbReference type="EMBL" id="CAB4852278.1"/>
    </source>
</evidence>
<reference evidence="1" key="1">
    <citation type="submission" date="2020-05" db="EMBL/GenBank/DDBJ databases">
        <authorList>
            <person name="Chiriac C."/>
            <person name="Salcher M."/>
            <person name="Ghai R."/>
            <person name="Kavagutti S V."/>
        </authorList>
    </citation>
    <scope>NUCLEOTIDE SEQUENCE</scope>
</reference>
<proteinExistence type="predicted"/>
<organism evidence="1">
    <name type="scientific">freshwater metagenome</name>
    <dbReference type="NCBI Taxonomy" id="449393"/>
    <lineage>
        <taxon>unclassified sequences</taxon>
        <taxon>metagenomes</taxon>
        <taxon>ecological metagenomes</taxon>
    </lineage>
</organism>
<gene>
    <name evidence="1" type="ORF">UFOPK3267_01994</name>
</gene>
<dbReference type="AlphaFoldDB" id="A0A6J7C6B3"/>
<dbReference type="EMBL" id="CAFBIY010000121">
    <property type="protein sequence ID" value="CAB4852278.1"/>
    <property type="molecule type" value="Genomic_DNA"/>
</dbReference>
<protein>
    <submittedName>
        <fullName evidence="1">Unannotated protein</fullName>
    </submittedName>
</protein>